<dbReference type="InterPro" id="IPR039537">
    <property type="entry name" value="Retrotran_Ty1/copia-like"/>
</dbReference>
<dbReference type="InterPro" id="IPR025724">
    <property type="entry name" value="GAG-pre-integrase_dom"/>
</dbReference>
<dbReference type="GO" id="GO:0015074">
    <property type="term" value="P:DNA integration"/>
    <property type="evidence" value="ECO:0007669"/>
    <property type="project" value="InterPro"/>
</dbReference>
<dbReference type="PROSITE" id="PS50994">
    <property type="entry name" value="INTEGRASE"/>
    <property type="match status" value="1"/>
</dbReference>
<proteinExistence type="predicted"/>
<dbReference type="Pfam" id="PF07727">
    <property type="entry name" value="RVT_2"/>
    <property type="match status" value="2"/>
</dbReference>
<dbReference type="Gene3D" id="3.30.420.10">
    <property type="entry name" value="Ribonuclease H-like superfamily/Ribonuclease H"/>
    <property type="match status" value="1"/>
</dbReference>
<evidence type="ECO:0000256" key="2">
    <source>
        <dbReference type="ARBA" id="ARBA00022801"/>
    </source>
</evidence>
<reference evidence="4" key="1">
    <citation type="journal article" date="2019" name="Sci. Rep.">
        <title>Draft genome of Tanacetum cinerariifolium, the natural source of mosquito coil.</title>
        <authorList>
            <person name="Yamashiro T."/>
            <person name="Shiraishi A."/>
            <person name="Satake H."/>
            <person name="Nakayama K."/>
        </authorList>
    </citation>
    <scope>NUCLEOTIDE SEQUENCE</scope>
</reference>
<accession>A0A699IDV0</accession>
<keyword evidence="2" id="KW-0378">Hydrolase</keyword>
<keyword evidence="1" id="KW-0479">Metal-binding</keyword>
<organism evidence="4">
    <name type="scientific">Tanacetum cinerariifolium</name>
    <name type="common">Dalmatian daisy</name>
    <name type="synonym">Chrysanthemum cinerariifolium</name>
    <dbReference type="NCBI Taxonomy" id="118510"/>
    <lineage>
        <taxon>Eukaryota</taxon>
        <taxon>Viridiplantae</taxon>
        <taxon>Streptophyta</taxon>
        <taxon>Embryophyta</taxon>
        <taxon>Tracheophyta</taxon>
        <taxon>Spermatophyta</taxon>
        <taxon>Magnoliopsida</taxon>
        <taxon>eudicotyledons</taxon>
        <taxon>Gunneridae</taxon>
        <taxon>Pentapetalae</taxon>
        <taxon>asterids</taxon>
        <taxon>campanulids</taxon>
        <taxon>Asterales</taxon>
        <taxon>Asteraceae</taxon>
        <taxon>Asteroideae</taxon>
        <taxon>Anthemideae</taxon>
        <taxon>Anthemidinae</taxon>
        <taxon>Tanacetum</taxon>
    </lineage>
</organism>
<dbReference type="InterPro" id="IPR013103">
    <property type="entry name" value="RVT_2"/>
</dbReference>
<dbReference type="InterPro" id="IPR036397">
    <property type="entry name" value="RNaseH_sf"/>
</dbReference>
<dbReference type="InterPro" id="IPR012337">
    <property type="entry name" value="RNaseH-like_sf"/>
</dbReference>
<sequence>WHGRLNHLNFGTLNELARKDLVRGLPKLKYEKEHLCPSCQLGKNSVKVKFLRTKDETPEVIKKFIILMQCALNATVRYLRTDNGTEFVNKTLIKFCESVGITHNTTVPRIPQQSGVFKRRNRTLMEAARTMLTFVKTPIFLWAEAFWVFGSLCYPTNDYDDLGKLKAKVDVGPKINNLQSGRIGSGLVTTPTTPSTPLIDKQLSELFQPLFDEVEEFPLDVHPQLINVAPPRALAIAPDSHSTTTVTEDAPQQIPLLYLHKHLLQTLEIVPTPSHSLVIGIKWVFKIKLDEYGEVLKNKARLVVKGYRQEARINFEESFTSMDVKIAFLNSELNEVFFVSRPKGFVDSDQPTHVYRLKKALYGLKQAPRAWNHSHGSVVSKGLQFALRAFADADYAGCHDTRRKQVENRVVEVYFVETTYQLADIFTKALPRERFELLLPLLGMKQLSPETLRELQESANE</sequence>
<feature type="non-terminal residue" evidence="4">
    <location>
        <position position="1"/>
    </location>
</feature>
<dbReference type="GO" id="GO:0046872">
    <property type="term" value="F:metal ion binding"/>
    <property type="evidence" value="ECO:0007669"/>
    <property type="project" value="UniProtKB-KW"/>
</dbReference>
<evidence type="ECO:0000313" key="4">
    <source>
        <dbReference type="EMBL" id="GEZ25004.1"/>
    </source>
</evidence>
<comment type="caution">
    <text evidence="4">The sequence shown here is derived from an EMBL/GenBank/DDBJ whole genome shotgun (WGS) entry which is preliminary data.</text>
</comment>
<evidence type="ECO:0000256" key="1">
    <source>
        <dbReference type="ARBA" id="ARBA00022723"/>
    </source>
</evidence>
<dbReference type="SUPFAM" id="SSF53098">
    <property type="entry name" value="Ribonuclease H-like"/>
    <property type="match status" value="1"/>
</dbReference>
<dbReference type="AlphaFoldDB" id="A0A699IDV0"/>
<dbReference type="InterPro" id="IPR001584">
    <property type="entry name" value="Integrase_cat-core"/>
</dbReference>
<dbReference type="GO" id="GO:0003676">
    <property type="term" value="F:nucleic acid binding"/>
    <property type="evidence" value="ECO:0007669"/>
    <property type="project" value="InterPro"/>
</dbReference>
<name>A0A699IDV0_TANCI</name>
<gene>
    <name evidence="4" type="ORF">Tci_496977</name>
</gene>
<dbReference type="Pfam" id="PF13976">
    <property type="entry name" value="gag_pre-integrs"/>
    <property type="match status" value="1"/>
</dbReference>
<protein>
    <recommendedName>
        <fullName evidence="3">Integrase catalytic domain-containing protein</fullName>
    </recommendedName>
</protein>
<dbReference type="PANTHER" id="PTHR42648:SF18">
    <property type="entry name" value="RETROTRANSPOSON, UNCLASSIFIED-LIKE PROTEIN"/>
    <property type="match status" value="1"/>
</dbReference>
<dbReference type="EMBL" id="BKCJ010257083">
    <property type="protein sequence ID" value="GEZ25004.1"/>
    <property type="molecule type" value="Genomic_DNA"/>
</dbReference>
<evidence type="ECO:0000259" key="3">
    <source>
        <dbReference type="PROSITE" id="PS50994"/>
    </source>
</evidence>
<dbReference type="PANTHER" id="PTHR42648">
    <property type="entry name" value="TRANSPOSASE, PUTATIVE-RELATED"/>
    <property type="match status" value="1"/>
</dbReference>
<dbReference type="GO" id="GO:0016787">
    <property type="term" value="F:hydrolase activity"/>
    <property type="evidence" value="ECO:0007669"/>
    <property type="project" value="UniProtKB-KW"/>
</dbReference>
<feature type="domain" description="Integrase catalytic" evidence="3">
    <location>
        <begin position="8"/>
        <end position="202"/>
    </location>
</feature>